<dbReference type="Proteomes" id="UP000664277">
    <property type="component" value="Unassembled WGS sequence"/>
</dbReference>
<dbReference type="InterPro" id="IPR025394">
    <property type="entry name" value="DUF4127"/>
</dbReference>
<accession>A0A8J7TJU6</accession>
<name>A0A8J7TJU6_9BACT</name>
<comment type="caution">
    <text evidence="1">The sequence shown here is derived from an EMBL/GenBank/DDBJ whole genome shotgun (WGS) entry which is preliminary data.</text>
</comment>
<dbReference type="EMBL" id="JAFLCK010000001">
    <property type="protein sequence ID" value="MBN8659020.1"/>
    <property type="molecule type" value="Genomic_DNA"/>
</dbReference>
<evidence type="ECO:0000313" key="2">
    <source>
        <dbReference type="Proteomes" id="UP000664277"/>
    </source>
</evidence>
<dbReference type="AlphaFoldDB" id="A0A8J7TJU6"/>
<evidence type="ECO:0000313" key="1">
    <source>
        <dbReference type="EMBL" id="MBN8659020.1"/>
    </source>
</evidence>
<reference evidence="1" key="1">
    <citation type="submission" date="2021-02" db="EMBL/GenBank/DDBJ databases">
        <title>Genome-Resolved Metagenomics of a Microbial Community Performing Photosynthetic Biological Nutrient Removal.</title>
        <authorList>
            <person name="Mcdaniel E.A."/>
        </authorList>
    </citation>
    <scope>NUCLEOTIDE SEQUENCE</scope>
    <source>
        <strain evidence="1">UWPOB_OBS1</strain>
    </source>
</reference>
<organism evidence="1 2">
    <name type="scientific">Candidatus Obscuribacter phosphatis</name>
    <dbReference type="NCBI Taxonomy" id="1906157"/>
    <lineage>
        <taxon>Bacteria</taxon>
        <taxon>Bacillati</taxon>
        <taxon>Candidatus Melainabacteria</taxon>
        <taxon>Candidatus Obscuribacterales</taxon>
        <taxon>Candidatus Obscuribacteraceae</taxon>
        <taxon>Candidatus Obscuribacter</taxon>
    </lineage>
</organism>
<protein>
    <submittedName>
        <fullName evidence="1">DUF4127 family protein</fullName>
    </submittedName>
</protein>
<gene>
    <name evidence="1" type="ORF">J0M35_01555</name>
</gene>
<sequence length="523" mass="59090">MRILLVPLDDRPVTYTYPQLIMKSARVEPILPPRAMLGSLTRPAQIEELLNFCENTIQKNTPDAVILCLDSLLYGGLITSRRTDEDLKTISERLERIKKWRQLGQSAKPQIKFYAQSSIMRISDNYDNTEEKDYWKTYGRELFEWSGCLHRLAKREKLTPGLLESLERKIPEAIRKDYFDTRLRNFTINQFILRAMDRSKGTPFLDYLVFSQDDSGTWGLNVSEKERLEAECAALKLEERVTAYAGADEVACTLISRALIDYAVQTETATRRPLLSVRFSPKETRSIASRYEGQEIGATVKAQVKACGVDFVLEDNETLGNTDKNSGKKAAFTLLVHGPRERQGDHITLPGLPDLSQLDTRAAVDATLAELRAAESDCILADVAYANGGDPLLVEELLKAPDLMAKVKSYAGWNTTGNTMGSALALAVAYWFYRENENHEPSPSAPKLTEHQKQCLFTRFLDDWAYQARVRKKLDGDPSTQRLAEQISPFIKSISQAVSIEPAVRLSFPWRRTFEIEIGFEGS</sequence>
<proteinExistence type="predicted"/>
<dbReference type="Pfam" id="PF13552">
    <property type="entry name" value="DUF4127"/>
    <property type="match status" value="1"/>
</dbReference>